<dbReference type="CDD" id="cd14797">
    <property type="entry name" value="DUF302"/>
    <property type="match status" value="1"/>
</dbReference>
<proteinExistence type="predicted"/>
<name>A0A1I6XML8_9GAMM</name>
<sequence>MRRALLGAALSLLMAVVPVAQAASHGIMHLESDDAIERVDQRLREAIKARGLTLMSVVDHAANAQRVERSLPATRTFIFGNPAVGTPMMQCQGSVALDLPQKMVVRETDQGVRLEWNSPHYLAERHALDECGLPLEKIAGVLEGLAGAAAGR</sequence>
<keyword evidence="1" id="KW-0732">Signal</keyword>
<dbReference type="InterPro" id="IPR005180">
    <property type="entry name" value="DUF302"/>
</dbReference>
<dbReference type="AlphaFoldDB" id="A0A1I6XML8"/>
<dbReference type="EMBL" id="FPAQ01000003">
    <property type="protein sequence ID" value="SFT39679.1"/>
    <property type="molecule type" value="Genomic_DNA"/>
</dbReference>
<evidence type="ECO:0000259" key="2">
    <source>
        <dbReference type="Pfam" id="PF03625"/>
    </source>
</evidence>
<dbReference type="RefSeq" id="WP_245781437.1">
    <property type="nucleotide sequence ID" value="NZ_FPAQ01000003.1"/>
</dbReference>
<dbReference type="InterPro" id="IPR035923">
    <property type="entry name" value="TT1751-like_sf"/>
</dbReference>
<dbReference type="PANTHER" id="PTHR38342">
    <property type="entry name" value="SLR5037 PROTEIN"/>
    <property type="match status" value="1"/>
</dbReference>
<gene>
    <name evidence="3" type="ORF">SAMN04487956_10320</name>
</gene>
<dbReference type="PANTHER" id="PTHR38342:SF2">
    <property type="entry name" value="INNER MEMBRANE OR EXPORTED"/>
    <property type="match status" value="1"/>
</dbReference>
<dbReference type="Pfam" id="PF03625">
    <property type="entry name" value="DUF302"/>
    <property type="match status" value="1"/>
</dbReference>
<evidence type="ECO:0000313" key="3">
    <source>
        <dbReference type="EMBL" id="SFT39679.1"/>
    </source>
</evidence>
<reference evidence="3 4" key="1">
    <citation type="submission" date="2016-10" db="EMBL/GenBank/DDBJ databases">
        <authorList>
            <person name="de Groot N.N."/>
        </authorList>
    </citation>
    <scope>NUCLEOTIDE SEQUENCE [LARGE SCALE GENOMIC DNA]</scope>
    <source>
        <strain evidence="3 4">CGMCC 1.6493</strain>
    </source>
</reference>
<accession>A0A1I6XML8</accession>
<protein>
    <submittedName>
        <fullName evidence="3">Uncharacterized conserved protein, DUF302 family</fullName>
    </submittedName>
</protein>
<evidence type="ECO:0000313" key="4">
    <source>
        <dbReference type="Proteomes" id="UP000199594"/>
    </source>
</evidence>
<dbReference type="Proteomes" id="UP000199594">
    <property type="component" value="Unassembled WGS sequence"/>
</dbReference>
<feature type="domain" description="DUF302" evidence="2">
    <location>
        <begin position="58"/>
        <end position="119"/>
    </location>
</feature>
<organism evidence="3 4">
    <name type="scientific">Halomonas saccharevitans</name>
    <dbReference type="NCBI Taxonomy" id="416872"/>
    <lineage>
        <taxon>Bacteria</taxon>
        <taxon>Pseudomonadati</taxon>
        <taxon>Pseudomonadota</taxon>
        <taxon>Gammaproteobacteria</taxon>
        <taxon>Oceanospirillales</taxon>
        <taxon>Halomonadaceae</taxon>
        <taxon>Halomonas</taxon>
    </lineage>
</organism>
<evidence type="ECO:0000256" key="1">
    <source>
        <dbReference type="SAM" id="SignalP"/>
    </source>
</evidence>
<dbReference type="Gene3D" id="3.30.310.70">
    <property type="entry name" value="TT1751-like domain"/>
    <property type="match status" value="1"/>
</dbReference>
<feature type="signal peptide" evidence="1">
    <location>
        <begin position="1"/>
        <end position="22"/>
    </location>
</feature>
<feature type="chain" id="PRO_5011728521" evidence="1">
    <location>
        <begin position="23"/>
        <end position="152"/>
    </location>
</feature>
<dbReference type="SUPFAM" id="SSF103247">
    <property type="entry name" value="TT1751-like"/>
    <property type="match status" value="1"/>
</dbReference>